<evidence type="ECO:0000256" key="5">
    <source>
        <dbReference type="ARBA" id="ARBA00022801"/>
    </source>
</evidence>
<dbReference type="KEGG" id="gsh:117356528"/>
<dbReference type="SMART" id="SM00060">
    <property type="entry name" value="FN3"/>
    <property type="match status" value="2"/>
</dbReference>
<evidence type="ECO:0000256" key="7">
    <source>
        <dbReference type="ARBA" id="ARBA00022989"/>
    </source>
</evidence>
<dbReference type="Pfam" id="PF00041">
    <property type="entry name" value="fn3"/>
    <property type="match status" value="1"/>
</dbReference>
<sequence>MASCHLPQAAFLLLLTFVLICRAQDSVTGSADKITKTSEEKCDVSNWDRRLQFTPEKPFYGSSESVTLSCPEEYELSQNIQQIQCQRKWDEYLKKYHNEWSKTGITCIKKCEIPQRLDSGLQFTPDQPFYGSSESVTLSCPKEYELSQNIQQIQCQRKWDEYLKKYHNEWSKTGITCIKKCEIPQRQDSGLQFTPDQPFYGSSESVTLSCPEEYELSQNIRQILCQRSPDGYQNEWNNAKIYSVTCIGKCKIPNKQDSRLQFTPDQAFYGSSESVTLSCPKEYELSQNIQQILCQRSPDGYQNEWNNAKIYSVTCIGKCDVSKWDRRLQFTPKKPFYGSSESVTLSCPEEYELSHNIQSIQCRRKWTRSQNEWSRTGITCIKKCEIPQRLDSGLQFTPDQPFYGSSESVTLSCPKEYELSQNIQQIWCQRKRDEYQKKYQNEWNNAGIYSVTCIGIQVTAQVLETSPTSIKLTLHCDPPNYCLSDSPINVQCKLVPRTGRRCPANVNRQVMKEKETITCSSLQPFSEYDITIYTQKSGSRVQLYNIPGVRTNETVPQKPEIQPWSEISQEIQWQKLSDCNGIILGYQIKIKAWRDYNLTFTELISNKVEASVTQYKVPGWKPGTNYTVEIQGFTSAGPGEAAQWLYEMEIARPNIRSDLTESNISHSGGMVNLSVPWVSDLNGPISEYQIIITRGGNRSEEDLCQLQDLPSFSDTLSNLAYITAAFPALNVTKQKWFTVGSGDNCHGYYNAPLSPGHNYMAFLRVISVWKQDRKVSCATYGSFVVAEPASSALGLTVALILLCLVLFVMVLFVYWKLQSSRSRRRKSAGRNNGRIPLKKRRILGKLKTEIPVAELLATMKRFRRAEIVEEEEVGGDKERVPEGRLKEYQMFDSEPRYPCEAGMAICNRNKNRYINIVPYDHSRVTLHSSSPEADYINASYIDGYKKPNFFIACQGPLPNTVDDFWQMVWQENSTIIVMLTDLVEQNKAKCEQYWPEQCQTYGDITVTLLNTKQSVGLITRVFSVQKRNSPFRKSVEQFHYLMWPDHGVPKKSAELVQLVEQMNECKAVGTGPVIVHCSAGIGRTGTFIALDFLLKMAKEEKKVDVVGCTQKLREKRVNMIQTVVQYCFLYDVLLEALLCGITDVPVEDMQLHVKEMRAQDPKTRSDGYLHEFEALEKYTELYQLQICKEAKKACNISKNRKQEILPADMSRPILMSILGRDGSPGYINAVFANSYAEEDKFIITQLPLKETLPEFWALVYDYKCTAVVLMNRMRELDESYPKFWPACGEAKHGPFHVKEMAQKPRAGFTRTTLSLTKSKTSTGSKLEVKLWELNNWPVSKGLPESPAALISILGEVDRGQQHAQGDHILVTCRDGASRSGLFCAGSIICEQIRTEGLVDVSSAVRTLKRKRYQLIPNVEQHRFCYQLALNYLDSFETYGNFK</sequence>
<dbReference type="PROSITE" id="PS00383">
    <property type="entry name" value="TYR_PHOSPHATASE_1"/>
    <property type="match status" value="1"/>
</dbReference>
<evidence type="ECO:0000256" key="11">
    <source>
        <dbReference type="ARBA" id="ARBA00051722"/>
    </source>
</evidence>
<feature type="domain" description="Tyrosine-protein phosphatase" evidence="17">
    <location>
        <begin position="884"/>
        <end position="1136"/>
    </location>
</feature>
<keyword evidence="8 15" id="KW-0472">Membrane</keyword>
<evidence type="ECO:0000256" key="1">
    <source>
        <dbReference type="ARBA" id="ARBA00004479"/>
    </source>
</evidence>
<dbReference type="GO" id="GO:0016020">
    <property type="term" value="C:membrane"/>
    <property type="evidence" value="ECO:0007669"/>
    <property type="project" value="UniProtKB-SubCell"/>
</dbReference>
<dbReference type="PANTHER" id="PTHR19134:SF550">
    <property type="entry name" value="PROTEIN-TYROSINE-PHOSPHATASE"/>
    <property type="match status" value="1"/>
</dbReference>
<dbReference type="InterPro" id="IPR003961">
    <property type="entry name" value="FN3_dom"/>
</dbReference>
<evidence type="ECO:0000256" key="6">
    <source>
        <dbReference type="ARBA" id="ARBA00022912"/>
    </source>
</evidence>
<dbReference type="PROSITE" id="PS50923">
    <property type="entry name" value="SUSHI"/>
    <property type="match status" value="2"/>
</dbReference>
<dbReference type="InterPro" id="IPR000242">
    <property type="entry name" value="PTP_cat"/>
</dbReference>
<dbReference type="Gene3D" id="3.90.190.10">
    <property type="entry name" value="Protein tyrosine phosphatase superfamily"/>
    <property type="match status" value="2"/>
</dbReference>
<dbReference type="Proteomes" id="UP000515159">
    <property type="component" value="Chromosome 1"/>
</dbReference>
<evidence type="ECO:0000256" key="2">
    <source>
        <dbReference type="ARBA" id="ARBA00013064"/>
    </source>
</evidence>
<comment type="subcellular location">
    <subcellularLocation>
        <location evidence="1">Membrane</location>
        <topology evidence="1">Single-pass type I membrane protein</topology>
    </subcellularLocation>
</comment>
<gene>
    <name evidence="22" type="primary">LOC117356528</name>
</gene>
<dbReference type="InterPro" id="IPR003595">
    <property type="entry name" value="Tyr_Pase_cat"/>
</dbReference>
<name>A0A6P8QYW6_GEOSA</name>
<dbReference type="InterPro" id="IPR013783">
    <property type="entry name" value="Ig-like_fold"/>
</dbReference>
<feature type="domain" description="Sushi" evidence="20">
    <location>
        <begin position="109"/>
        <end position="179"/>
    </location>
</feature>
<keyword evidence="9" id="KW-1015">Disulfide bond</keyword>
<dbReference type="PANTHER" id="PTHR19134">
    <property type="entry name" value="RECEPTOR-TYPE TYROSINE-PROTEIN PHOSPHATASE"/>
    <property type="match status" value="1"/>
</dbReference>
<protein>
    <recommendedName>
        <fullName evidence="13">Tyrosine-protein phosphatase non-receptor type 20</fullName>
        <ecNumber evidence="2">3.1.3.48</ecNumber>
    </recommendedName>
</protein>
<dbReference type="GeneID" id="117356528"/>
<evidence type="ECO:0000256" key="16">
    <source>
        <dbReference type="SAM" id="SignalP"/>
    </source>
</evidence>
<dbReference type="PROSITE" id="PS50055">
    <property type="entry name" value="TYR_PHOSPHATASE_PTP"/>
    <property type="match status" value="2"/>
</dbReference>
<comment type="catalytic activity">
    <reaction evidence="11">
        <text>O-phospho-L-tyrosyl-[protein] + H2O = L-tyrosyl-[protein] + phosphate</text>
        <dbReference type="Rhea" id="RHEA:10684"/>
        <dbReference type="Rhea" id="RHEA-COMP:10136"/>
        <dbReference type="Rhea" id="RHEA-COMP:20101"/>
        <dbReference type="ChEBI" id="CHEBI:15377"/>
        <dbReference type="ChEBI" id="CHEBI:43474"/>
        <dbReference type="ChEBI" id="CHEBI:46858"/>
        <dbReference type="ChEBI" id="CHEBI:61978"/>
        <dbReference type="EC" id="3.1.3.48"/>
    </reaction>
</comment>
<keyword evidence="21" id="KW-1185">Reference proteome</keyword>
<keyword evidence="10" id="KW-0325">Glycoprotein</keyword>
<dbReference type="RefSeq" id="XP_033791746.1">
    <property type="nucleotide sequence ID" value="XM_033935855.1"/>
</dbReference>
<evidence type="ECO:0000256" key="9">
    <source>
        <dbReference type="ARBA" id="ARBA00023157"/>
    </source>
</evidence>
<dbReference type="InterPro" id="IPR000436">
    <property type="entry name" value="Sushi_SCR_CCP_dom"/>
</dbReference>
<feature type="signal peptide" evidence="16">
    <location>
        <begin position="1"/>
        <end position="23"/>
    </location>
</feature>
<evidence type="ECO:0000256" key="15">
    <source>
        <dbReference type="SAM" id="Phobius"/>
    </source>
</evidence>
<comment type="caution">
    <text evidence="14">Lacks conserved residue(s) required for the propagation of feature annotation.</text>
</comment>
<dbReference type="Pfam" id="PF23144">
    <property type="entry name" value="Fn3_PTPRU"/>
    <property type="match status" value="1"/>
</dbReference>
<keyword evidence="5" id="KW-0378">Hydrolase</keyword>
<feature type="domain" description="Fibronectin type-III" evidence="19">
    <location>
        <begin position="555"/>
        <end position="653"/>
    </location>
</feature>
<evidence type="ECO:0000256" key="4">
    <source>
        <dbReference type="ARBA" id="ARBA00022729"/>
    </source>
</evidence>
<dbReference type="PROSITE" id="PS50853">
    <property type="entry name" value="FN3"/>
    <property type="match status" value="1"/>
</dbReference>
<dbReference type="InterPro" id="IPR000387">
    <property type="entry name" value="Tyr_Pase_dom"/>
</dbReference>
<feature type="domain" description="Sushi" evidence="20">
    <location>
        <begin position="382"/>
        <end position="455"/>
    </location>
</feature>
<dbReference type="GO" id="GO:0004725">
    <property type="term" value="F:protein tyrosine phosphatase activity"/>
    <property type="evidence" value="ECO:0007669"/>
    <property type="project" value="UniProtKB-EC"/>
</dbReference>
<proteinExistence type="predicted"/>
<evidence type="ECO:0000259" key="19">
    <source>
        <dbReference type="PROSITE" id="PS50853"/>
    </source>
</evidence>
<evidence type="ECO:0000256" key="10">
    <source>
        <dbReference type="ARBA" id="ARBA00023180"/>
    </source>
</evidence>
<organism evidence="21 22">
    <name type="scientific">Geotrypetes seraphini</name>
    <name type="common">Gaboon caecilian</name>
    <name type="synonym">Caecilia seraphini</name>
    <dbReference type="NCBI Taxonomy" id="260995"/>
    <lineage>
        <taxon>Eukaryota</taxon>
        <taxon>Metazoa</taxon>
        <taxon>Chordata</taxon>
        <taxon>Craniata</taxon>
        <taxon>Vertebrata</taxon>
        <taxon>Euteleostomi</taxon>
        <taxon>Amphibia</taxon>
        <taxon>Gymnophiona</taxon>
        <taxon>Geotrypetes</taxon>
    </lineage>
</organism>
<dbReference type="OrthoDB" id="6058203at2759"/>
<keyword evidence="14" id="KW-0768">Sushi</keyword>
<dbReference type="CDD" id="cd00063">
    <property type="entry name" value="FN3"/>
    <property type="match status" value="1"/>
</dbReference>
<evidence type="ECO:0000259" key="18">
    <source>
        <dbReference type="PROSITE" id="PS50056"/>
    </source>
</evidence>
<feature type="transmembrane region" description="Helical" evidence="15">
    <location>
        <begin position="792"/>
        <end position="815"/>
    </location>
</feature>
<dbReference type="InterPro" id="IPR057598">
    <property type="entry name" value="Fn3_PTPRU"/>
</dbReference>
<dbReference type="EC" id="3.1.3.48" evidence="2"/>
<dbReference type="Gene3D" id="2.60.40.10">
    <property type="entry name" value="Immunoglobulins"/>
    <property type="match status" value="1"/>
</dbReference>
<dbReference type="SUPFAM" id="SSF49265">
    <property type="entry name" value="Fibronectin type III"/>
    <property type="match status" value="1"/>
</dbReference>
<dbReference type="SUPFAM" id="SSF52799">
    <property type="entry name" value="(Phosphotyrosine protein) phosphatases II"/>
    <property type="match status" value="2"/>
</dbReference>
<evidence type="ECO:0000256" key="12">
    <source>
        <dbReference type="ARBA" id="ARBA00058215"/>
    </source>
</evidence>
<dbReference type="InterPro" id="IPR050348">
    <property type="entry name" value="Protein-Tyr_Phosphatase"/>
</dbReference>
<dbReference type="SMART" id="SM00194">
    <property type="entry name" value="PTPc"/>
    <property type="match status" value="2"/>
</dbReference>
<keyword evidence="7 15" id="KW-1133">Transmembrane helix</keyword>
<feature type="domain" description="Tyrosine-protein phosphatase" evidence="17">
    <location>
        <begin position="1168"/>
        <end position="1431"/>
    </location>
</feature>
<dbReference type="PRINTS" id="PR00700">
    <property type="entry name" value="PRTYPHPHTASE"/>
</dbReference>
<feature type="chain" id="PRO_5027996688" description="Tyrosine-protein phosphatase non-receptor type 20" evidence="16">
    <location>
        <begin position="24"/>
        <end position="1442"/>
    </location>
</feature>
<comment type="function">
    <text evidence="12">Tyrosine-protein phosphatase targeted to sites of actin polymerization in response of varied extracellular stimuli. Has tyrosine phosphatase activity towards various tyrosyl phosphorylated substrates.</text>
</comment>
<keyword evidence="6" id="KW-0904">Protein phosphatase</keyword>
<accession>A0A6P8QYW6</accession>
<evidence type="ECO:0000256" key="14">
    <source>
        <dbReference type="PROSITE-ProRule" id="PRU00302"/>
    </source>
</evidence>
<feature type="domain" description="Tyrosine specific protein phosphatases" evidence="18">
    <location>
        <begin position="1347"/>
        <end position="1422"/>
    </location>
</feature>
<reference evidence="22" key="1">
    <citation type="submission" date="2025-08" db="UniProtKB">
        <authorList>
            <consortium name="RefSeq"/>
        </authorList>
    </citation>
    <scope>IDENTIFICATION</scope>
</reference>
<keyword evidence="4 16" id="KW-0732">Signal</keyword>
<evidence type="ECO:0000259" key="20">
    <source>
        <dbReference type="PROSITE" id="PS50923"/>
    </source>
</evidence>
<dbReference type="Pfam" id="PF00102">
    <property type="entry name" value="Y_phosphatase"/>
    <property type="match status" value="2"/>
</dbReference>
<dbReference type="SMART" id="SM00032">
    <property type="entry name" value="CCP"/>
    <property type="match status" value="6"/>
</dbReference>
<dbReference type="InParanoid" id="A0A6P8QYW6"/>
<keyword evidence="3 15" id="KW-0812">Transmembrane</keyword>
<evidence type="ECO:0000313" key="22">
    <source>
        <dbReference type="RefSeq" id="XP_033791746.1"/>
    </source>
</evidence>
<dbReference type="FunFam" id="3.90.190.10:FF:000102">
    <property type="entry name" value="Receptor-type tyrosine-protein phosphatase"/>
    <property type="match status" value="1"/>
</dbReference>
<dbReference type="InterPro" id="IPR016130">
    <property type="entry name" value="Tyr_Pase_AS"/>
</dbReference>
<feature type="domain" description="Tyrosine specific protein phosphatases" evidence="18">
    <location>
        <begin position="1053"/>
        <end position="1127"/>
    </location>
</feature>
<dbReference type="FunFam" id="3.90.190.10:FF:000062">
    <property type="entry name" value="Receptor-type tyrosine-protein phosphatase kappa"/>
    <property type="match status" value="1"/>
</dbReference>
<dbReference type="SMART" id="SM00404">
    <property type="entry name" value="PTPc_motif"/>
    <property type="match status" value="2"/>
</dbReference>
<evidence type="ECO:0000313" key="21">
    <source>
        <dbReference type="Proteomes" id="UP000515159"/>
    </source>
</evidence>
<dbReference type="CDD" id="cd00047">
    <property type="entry name" value="PTPc"/>
    <property type="match status" value="1"/>
</dbReference>
<evidence type="ECO:0000256" key="13">
    <source>
        <dbReference type="ARBA" id="ARBA00072470"/>
    </source>
</evidence>
<dbReference type="PROSITE" id="PS50056">
    <property type="entry name" value="TYR_PHOSPHATASE_2"/>
    <property type="match status" value="2"/>
</dbReference>
<dbReference type="InterPro" id="IPR029021">
    <property type="entry name" value="Prot-tyrosine_phosphatase-like"/>
</dbReference>
<evidence type="ECO:0000259" key="17">
    <source>
        <dbReference type="PROSITE" id="PS50055"/>
    </source>
</evidence>
<evidence type="ECO:0000256" key="3">
    <source>
        <dbReference type="ARBA" id="ARBA00022692"/>
    </source>
</evidence>
<dbReference type="InterPro" id="IPR036116">
    <property type="entry name" value="FN3_sf"/>
</dbReference>
<evidence type="ECO:0000256" key="8">
    <source>
        <dbReference type="ARBA" id="ARBA00023136"/>
    </source>
</evidence>